<evidence type="ECO:0000313" key="2">
    <source>
        <dbReference type="Proteomes" id="UP001057134"/>
    </source>
</evidence>
<keyword evidence="2" id="KW-1185">Reference proteome</keyword>
<reference evidence="1" key="2">
    <citation type="journal article" date="2021" name="J Anim Sci Technol">
        <title>Complete genome sequence of Paenibacillus konkukensis sp. nov. SK3146 as a potential probiotic strain.</title>
        <authorList>
            <person name="Jung H.I."/>
            <person name="Park S."/>
            <person name="Niu K.M."/>
            <person name="Lee S.W."/>
            <person name="Kothari D."/>
            <person name="Yi K.J."/>
            <person name="Kim S.K."/>
        </authorList>
    </citation>
    <scope>NUCLEOTIDE SEQUENCE</scope>
    <source>
        <strain evidence="1">SK3146</strain>
    </source>
</reference>
<dbReference type="EMBL" id="CP027059">
    <property type="protein sequence ID" value="UQZ83230.1"/>
    <property type="molecule type" value="Genomic_DNA"/>
</dbReference>
<accession>A0ABY4RMR5</accession>
<evidence type="ECO:0000313" key="1">
    <source>
        <dbReference type="EMBL" id="UQZ83230.1"/>
    </source>
</evidence>
<reference evidence="1" key="1">
    <citation type="submission" date="2018-02" db="EMBL/GenBank/DDBJ databases">
        <authorList>
            <person name="Kim S.-K."/>
            <person name="Jung H.-I."/>
            <person name="Lee S.-W."/>
        </authorList>
    </citation>
    <scope>NUCLEOTIDE SEQUENCE</scope>
    <source>
        <strain evidence="1">SK3146</strain>
    </source>
</reference>
<protein>
    <submittedName>
        <fullName evidence="1">Uncharacterized protein</fullName>
    </submittedName>
</protein>
<sequence>MYAILSVLSQIGLGTLIQVDSFGVSHIGNYGGCQNGAVVLNNVASGTGNTVHIAITSIIAIHTL</sequence>
<gene>
    <name evidence="1" type="ORF">SK3146_02391</name>
</gene>
<name>A0ABY4RMR5_9BACL</name>
<dbReference type="Proteomes" id="UP001057134">
    <property type="component" value="Chromosome"/>
</dbReference>
<organism evidence="1 2">
    <name type="scientific">Paenibacillus konkukensis</name>
    <dbReference type="NCBI Taxonomy" id="2020716"/>
    <lineage>
        <taxon>Bacteria</taxon>
        <taxon>Bacillati</taxon>
        <taxon>Bacillota</taxon>
        <taxon>Bacilli</taxon>
        <taxon>Bacillales</taxon>
        <taxon>Paenibacillaceae</taxon>
        <taxon>Paenibacillus</taxon>
    </lineage>
</organism>
<proteinExistence type="predicted"/>